<reference evidence="2 3" key="1">
    <citation type="journal article" date="2010" name="ISME J.">
        <title>Fine-scale evolution: genomic, phenotypic and ecological differentiation in two coexisting Salinibacter ruber strains.</title>
        <authorList>
            <person name="Pena A."/>
            <person name="Teeling H."/>
            <person name="Huerta-Cepas J."/>
            <person name="Santos F."/>
            <person name="Yarza P."/>
            <person name="Brito-Echeverria J."/>
            <person name="Lucio M."/>
            <person name="Schmitt-Kopplin P."/>
            <person name="Meseguer I."/>
            <person name="Schenowitz C."/>
            <person name="Dossat C."/>
            <person name="Barbe V."/>
            <person name="Dopazo J."/>
            <person name="Rossello-Mora R."/>
            <person name="Schuler M."/>
            <person name="Glockner F.O."/>
            <person name="Amann R."/>
            <person name="Gabaldon T."/>
            <person name="Anton J."/>
        </authorList>
    </citation>
    <scope>NUCLEOTIDE SEQUENCE [LARGE SCALE GENOMIC DNA]</scope>
    <source>
        <strain evidence="2 3">M8</strain>
        <plasmid evidence="3">pSR84</plasmid>
    </source>
</reference>
<dbReference type="KEGG" id="srm:SRM_p84062"/>
<geneLocation type="plasmid" evidence="2 3">
    <name>pSR84</name>
</geneLocation>
<dbReference type="AlphaFoldDB" id="D6CW39"/>
<evidence type="ECO:0000313" key="3">
    <source>
        <dbReference type="Proteomes" id="UP000000933"/>
    </source>
</evidence>
<gene>
    <name evidence="2" type="ORF">SRM_p84062</name>
</gene>
<reference evidence="3" key="2">
    <citation type="submission" date="2010-04" db="EMBL/GenBank/DDBJ databases">
        <title>Genome sequence of Salinibacter ruber M8.</title>
        <authorList>
            <consortium name="Genoscope"/>
        </authorList>
    </citation>
    <scope>NUCLEOTIDE SEQUENCE [LARGE SCALE GENOMIC DNA]</scope>
    <source>
        <strain evidence="3">M8</strain>
        <plasmid evidence="3">pSR84</plasmid>
    </source>
</reference>
<sequence>MRDQAPQDAPRLKPGFLAPENVLHENTLHENVLPKNILLGNALLEDTLPEDALSARLWKTKARGGGGKEIKRYRQRPPLRLSSRPLPTSSRS</sequence>
<name>D6CW39_SALRM</name>
<evidence type="ECO:0000313" key="2">
    <source>
        <dbReference type="EMBL" id="CBH22868.1"/>
    </source>
</evidence>
<dbReference type="HOGENOM" id="CLU_2411498_0_0_10"/>
<organism evidence="2 3">
    <name type="scientific">Salinibacter ruber (strain M8)</name>
    <dbReference type="NCBI Taxonomy" id="761659"/>
    <lineage>
        <taxon>Bacteria</taxon>
        <taxon>Pseudomonadati</taxon>
        <taxon>Rhodothermota</taxon>
        <taxon>Rhodothermia</taxon>
        <taxon>Rhodothermales</taxon>
        <taxon>Salinibacteraceae</taxon>
        <taxon>Salinibacter</taxon>
    </lineage>
</organism>
<keyword evidence="2" id="KW-0614">Plasmid</keyword>
<dbReference type="Proteomes" id="UP000000933">
    <property type="component" value="Plasmid pSR84"/>
</dbReference>
<feature type="region of interest" description="Disordered" evidence="1">
    <location>
        <begin position="60"/>
        <end position="92"/>
    </location>
</feature>
<accession>D6CW39</accession>
<dbReference type="EMBL" id="FP565813">
    <property type="protein sequence ID" value="CBH22868.1"/>
    <property type="molecule type" value="Genomic_DNA"/>
</dbReference>
<evidence type="ECO:0000256" key="1">
    <source>
        <dbReference type="SAM" id="MobiDB-lite"/>
    </source>
</evidence>
<proteinExistence type="predicted"/>
<feature type="compositionally biased region" description="Low complexity" evidence="1">
    <location>
        <begin position="78"/>
        <end position="92"/>
    </location>
</feature>
<protein>
    <submittedName>
        <fullName evidence="2">Uncharacterized protein</fullName>
    </submittedName>
</protein>